<accession>A0A6L2MAS3</accession>
<dbReference type="GO" id="GO:0003964">
    <property type="term" value="F:RNA-directed DNA polymerase activity"/>
    <property type="evidence" value="ECO:0007669"/>
    <property type="project" value="UniProtKB-KW"/>
</dbReference>
<keyword evidence="2" id="KW-0548">Nucleotidyltransferase</keyword>
<evidence type="ECO:0000256" key="1">
    <source>
        <dbReference type="SAM" id="MobiDB-lite"/>
    </source>
</evidence>
<proteinExistence type="predicted"/>
<reference evidence="2" key="1">
    <citation type="journal article" date="2019" name="Sci. Rep.">
        <title>Draft genome of Tanacetum cinerariifolium, the natural source of mosquito coil.</title>
        <authorList>
            <person name="Yamashiro T."/>
            <person name="Shiraishi A."/>
            <person name="Satake H."/>
            <person name="Nakayama K."/>
        </authorList>
    </citation>
    <scope>NUCLEOTIDE SEQUENCE</scope>
</reference>
<gene>
    <name evidence="2" type="ORF">Tci_042738</name>
</gene>
<keyword evidence="2" id="KW-0695">RNA-directed DNA polymerase</keyword>
<keyword evidence="2" id="KW-0808">Transferase</keyword>
<comment type="caution">
    <text evidence="2">The sequence shown here is derived from an EMBL/GenBank/DDBJ whole genome shotgun (WGS) entry which is preliminary data.</text>
</comment>
<evidence type="ECO:0000313" key="2">
    <source>
        <dbReference type="EMBL" id="GEU70760.1"/>
    </source>
</evidence>
<sequence length="770" mass="87510">MTTLVEHMIVAGADNRPPMLEKKMYNSWQNCMLLYTKGKEHGRIMLNSIKHGLLVYGTIEVDGVTGTKTYKELTDAKKLQDDCDVKATNIILQEHLPIQETKQPFKMARLHSDKCRGDMVRVLLVWELRRPRNSAWFKEKILLVQAQEAGQVLDEVQLAFLADPGAAEREDTQTTIIHNVAFQTDDLDAFDSYCDEAPCAKAVFMANLSSYDSAVISEKELLLENDRLLELIICQDLVYTAVNSLKVIDESESLRKGYCEEYNRNLTLEAELSKMNKLSKNVQDFKITLQAKASSISKLRAHIATIKGKNMSDNNVHVNNAYVIALGMLKLDLEPFSIVEQARKQHPSDPYLDYACKFIIGVHELSQSKNDTKKNRITPAASSNKKNKVVEVYLRKVMSSSSKRNHVSLCNTNFKHDVKDANSTFVCSTFNGCLFSANHDKCVVTYINDVNKRVKSKSGKRKQMEWKPTGKVFTSVRHRWLPIGRTFIINGAKCPMTRITSNPIVPLHRRNRRVPLEQRNNPPQQPRVFYAPILDINYFYHLLDILRNYDPMDNEPMWAADRVVALTPGSAITILETANEFSIKGNHLTLVKGNQFDGSSNSDTSKIMAQMDAMTMKMDAQYKEFQSRLKLNPDHNDDNIHIFADKQSGRPSGSLPSNIQPNLKGISSKPYQPSQARNEHVNAVFTQSGKTYDPAVNPNDQPDNFETLISFDSNNEDEEPTPQPKPKEAKPVKETPMPKPYKLKISYPQRLRKELMEAQYGKFLDMIRVV</sequence>
<dbReference type="AlphaFoldDB" id="A0A6L2MAS3"/>
<protein>
    <submittedName>
        <fullName evidence="2">Reverse transcriptase domain-containing protein</fullName>
    </submittedName>
</protein>
<name>A0A6L2MAS3_TANCI</name>
<feature type="compositionally biased region" description="Basic and acidic residues" evidence="1">
    <location>
        <begin position="631"/>
        <end position="648"/>
    </location>
</feature>
<organism evidence="2">
    <name type="scientific">Tanacetum cinerariifolium</name>
    <name type="common">Dalmatian daisy</name>
    <name type="synonym">Chrysanthemum cinerariifolium</name>
    <dbReference type="NCBI Taxonomy" id="118510"/>
    <lineage>
        <taxon>Eukaryota</taxon>
        <taxon>Viridiplantae</taxon>
        <taxon>Streptophyta</taxon>
        <taxon>Embryophyta</taxon>
        <taxon>Tracheophyta</taxon>
        <taxon>Spermatophyta</taxon>
        <taxon>Magnoliopsida</taxon>
        <taxon>eudicotyledons</taxon>
        <taxon>Gunneridae</taxon>
        <taxon>Pentapetalae</taxon>
        <taxon>asterids</taxon>
        <taxon>campanulids</taxon>
        <taxon>Asterales</taxon>
        <taxon>Asteraceae</taxon>
        <taxon>Asteroideae</taxon>
        <taxon>Anthemideae</taxon>
        <taxon>Anthemidinae</taxon>
        <taxon>Tanacetum</taxon>
    </lineage>
</organism>
<feature type="region of interest" description="Disordered" evidence="1">
    <location>
        <begin position="631"/>
        <end position="741"/>
    </location>
</feature>
<feature type="compositionally biased region" description="Polar residues" evidence="1">
    <location>
        <begin position="649"/>
        <end position="661"/>
    </location>
</feature>
<dbReference type="EMBL" id="BKCJ010006175">
    <property type="protein sequence ID" value="GEU70760.1"/>
    <property type="molecule type" value="Genomic_DNA"/>
</dbReference>